<gene>
    <name evidence="2" type="ORF">ALMOND_2B013193</name>
</gene>
<name>A0A5E4G8J5_PRUDU</name>
<evidence type="ECO:0000313" key="3">
    <source>
        <dbReference type="Proteomes" id="UP000327085"/>
    </source>
</evidence>
<sequence length="268" mass="30467">MNSLFNRFCLSSDTSIRNHPVFVGTINPAVISSNYEGYVWYPNKLDEWSYVRSRLLLPDLIRKSNWQAHAPLWIKERPISNRVYDPCVVDSSIVRVPKYKYTFSPWVPYGLVGPWFQTNKCYLPFSVPSSGAKLLRSPDRQPGLQDAIGGSARIRNIGLKEALTYSYLLDLRFILLICLLLGFSAYCFLVPGPMLVMPSLILSPNLGDHFDVARDTYVNNICTVHKLPSPCHCGEAVNRAMLILLDSKELPFDPLQLNQLLVMKKKEL</sequence>
<reference evidence="3" key="1">
    <citation type="journal article" date="2020" name="Plant J.">
        <title>Transposons played a major role in the diversification between the closely related almond and peach genomes: results from the almond genome sequence.</title>
        <authorList>
            <person name="Alioto T."/>
            <person name="Alexiou K.G."/>
            <person name="Bardil A."/>
            <person name="Barteri F."/>
            <person name="Castanera R."/>
            <person name="Cruz F."/>
            <person name="Dhingra A."/>
            <person name="Duval H."/>
            <person name="Fernandez I Marti A."/>
            <person name="Frias L."/>
            <person name="Galan B."/>
            <person name="Garcia J.L."/>
            <person name="Howad W."/>
            <person name="Gomez-Garrido J."/>
            <person name="Gut M."/>
            <person name="Julca I."/>
            <person name="Morata J."/>
            <person name="Puigdomenech P."/>
            <person name="Ribeca P."/>
            <person name="Rubio Cabetas M.J."/>
            <person name="Vlasova A."/>
            <person name="Wirthensohn M."/>
            <person name="Garcia-Mas J."/>
            <person name="Gabaldon T."/>
            <person name="Casacuberta J.M."/>
            <person name="Arus P."/>
        </authorList>
    </citation>
    <scope>NUCLEOTIDE SEQUENCE [LARGE SCALE GENOMIC DNA]</scope>
    <source>
        <strain evidence="3">cv. Texas</strain>
    </source>
</reference>
<dbReference type="AlphaFoldDB" id="A0A5E4G8J5"/>
<dbReference type="InParanoid" id="A0A5E4G8J5"/>
<evidence type="ECO:0000256" key="1">
    <source>
        <dbReference type="SAM" id="Phobius"/>
    </source>
</evidence>
<feature type="transmembrane region" description="Helical" evidence="1">
    <location>
        <begin position="173"/>
        <end position="196"/>
    </location>
</feature>
<proteinExistence type="predicted"/>
<keyword evidence="1" id="KW-1133">Transmembrane helix</keyword>
<organism evidence="2 3">
    <name type="scientific">Prunus dulcis</name>
    <name type="common">Almond</name>
    <name type="synonym">Amygdalus dulcis</name>
    <dbReference type="NCBI Taxonomy" id="3755"/>
    <lineage>
        <taxon>Eukaryota</taxon>
        <taxon>Viridiplantae</taxon>
        <taxon>Streptophyta</taxon>
        <taxon>Embryophyta</taxon>
        <taxon>Tracheophyta</taxon>
        <taxon>Spermatophyta</taxon>
        <taxon>Magnoliopsida</taxon>
        <taxon>eudicotyledons</taxon>
        <taxon>Gunneridae</taxon>
        <taxon>Pentapetalae</taxon>
        <taxon>rosids</taxon>
        <taxon>fabids</taxon>
        <taxon>Rosales</taxon>
        <taxon>Rosaceae</taxon>
        <taxon>Amygdaloideae</taxon>
        <taxon>Amygdaleae</taxon>
        <taxon>Prunus</taxon>
    </lineage>
</organism>
<dbReference type="Gramene" id="VVA36109">
    <property type="protein sequence ID" value="VVA36109"/>
    <property type="gene ID" value="Prudul26B013193"/>
</dbReference>
<dbReference type="Proteomes" id="UP000327085">
    <property type="component" value="Unassembled WGS sequence"/>
</dbReference>
<keyword evidence="1" id="KW-0812">Transmembrane</keyword>
<keyword evidence="1" id="KW-0472">Membrane</keyword>
<protein>
    <submittedName>
        <fullName evidence="2">PREDICTED: AT2G07678</fullName>
    </submittedName>
</protein>
<dbReference type="EMBL" id="CABIKO010000430">
    <property type="protein sequence ID" value="VVA36109.1"/>
    <property type="molecule type" value="Genomic_DNA"/>
</dbReference>
<accession>A0A5E4G8J5</accession>
<evidence type="ECO:0000313" key="2">
    <source>
        <dbReference type="EMBL" id="VVA36109.1"/>
    </source>
</evidence>